<feature type="compositionally biased region" description="Low complexity" evidence="5">
    <location>
        <begin position="33"/>
        <end position="48"/>
    </location>
</feature>
<evidence type="ECO:0000256" key="4">
    <source>
        <dbReference type="ARBA" id="ARBA00023591"/>
    </source>
</evidence>
<protein>
    <submittedName>
        <fullName evidence="6">Uncharacterized protein</fullName>
    </submittedName>
</protein>
<organism evidence="6 7">
    <name type="scientific">Jimgerdemannia flammicorona</name>
    <dbReference type="NCBI Taxonomy" id="994334"/>
    <lineage>
        <taxon>Eukaryota</taxon>
        <taxon>Fungi</taxon>
        <taxon>Fungi incertae sedis</taxon>
        <taxon>Mucoromycota</taxon>
        <taxon>Mucoromycotina</taxon>
        <taxon>Endogonomycetes</taxon>
        <taxon>Endogonales</taxon>
        <taxon>Endogonaceae</taxon>
        <taxon>Jimgerdemannia</taxon>
    </lineage>
</organism>
<comment type="subcellular location">
    <subcellularLocation>
        <location evidence="1">Secreted</location>
    </subcellularLocation>
</comment>
<dbReference type="Pfam" id="PF04674">
    <property type="entry name" value="Phi_1"/>
    <property type="match status" value="1"/>
</dbReference>
<dbReference type="GO" id="GO:0005576">
    <property type="term" value="C:extracellular region"/>
    <property type="evidence" value="ECO:0007669"/>
    <property type="project" value="UniProtKB-SubCell"/>
</dbReference>
<dbReference type="InterPro" id="IPR006766">
    <property type="entry name" value="EXORDIUM-like"/>
</dbReference>
<name>A0A433Q269_9FUNG</name>
<keyword evidence="3" id="KW-0732">Signal</keyword>
<gene>
    <name evidence="6" type="ORF">BC938DRAFT_474427</name>
</gene>
<dbReference type="Proteomes" id="UP000274822">
    <property type="component" value="Unassembled WGS sequence"/>
</dbReference>
<evidence type="ECO:0000256" key="1">
    <source>
        <dbReference type="ARBA" id="ARBA00004613"/>
    </source>
</evidence>
<proteinExistence type="inferred from homology"/>
<evidence type="ECO:0000256" key="2">
    <source>
        <dbReference type="ARBA" id="ARBA00022525"/>
    </source>
</evidence>
<dbReference type="EMBL" id="RBNJ01018056">
    <property type="protein sequence ID" value="RUS23911.1"/>
    <property type="molecule type" value="Genomic_DNA"/>
</dbReference>
<evidence type="ECO:0000256" key="5">
    <source>
        <dbReference type="SAM" id="MobiDB-lite"/>
    </source>
</evidence>
<accession>A0A433Q269</accession>
<dbReference type="AlphaFoldDB" id="A0A433Q269"/>
<feature type="compositionally biased region" description="Basic and acidic residues" evidence="5">
    <location>
        <begin position="105"/>
        <end position="117"/>
    </location>
</feature>
<keyword evidence="2" id="KW-0964">Secreted</keyword>
<dbReference type="PANTHER" id="PTHR31279">
    <property type="entry name" value="PROTEIN EXORDIUM-LIKE 5"/>
    <property type="match status" value="1"/>
</dbReference>
<sequence>HTYTPPPAKYTQPSEDIYTPPPAKYTKPSEDIYTPPTKYTKPSPAKYTKPSEDIYTPPVKYTKPSPAKYTKPSEDIYTPPAKYTQRSEHTRTPPPAKYTQPSEYKSMEKRHSSRSYDKGCEDKLTTVITDKTITEIIKDTFENGLLPRDPNGIYLVLTSPDINKKSDRCHSRTSACGFHNYFTFEGQKYLYSWAGDWEGTGCSIRCAPLANKQKSPNDDVGTDALINLVSNLLAGTVTDPYVSGWNGQYGEIAALCSWNFGTVWEHCGATYNMYVGEKRMLIQNLWKVTELGGSGYCASV</sequence>
<evidence type="ECO:0000313" key="6">
    <source>
        <dbReference type="EMBL" id="RUS23911.1"/>
    </source>
</evidence>
<reference evidence="6 7" key="1">
    <citation type="journal article" date="2018" name="New Phytol.">
        <title>Phylogenomics of Endogonaceae and evolution of mycorrhizas within Mucoromycota.</title>
        <authorList>
            <person name="Chang Y."/>
            <person name="Desiro A."/>
            <person name="Na H."/>
            <person name="Sandor L."/>
            <person name="Lipzen A."/>
            <person name="Clum A."/>
            <person name="Barry K."/>
            <person name="Grigoriev I.V."/>
            <person name="Martin F.M."/>
            <person name="Stajich J.E."/>
            <person name="Smith M.E."/>
            <person name="Bonito G."/>
            <person name="Spatafora J.W."/>
        </authorList>
    </citation>
    <scope>NUCLEOTIDE SEQUENCE [LARGE SCALE GENOMIC DNA]</scope>
    <source>
        <strain evidence="6 7">AD002</strain>
    </source>
</reference>
<feature type="non-terminal residue" evidence="6">
    <location>
        <position position="1"/>
    </location>
</feature>
<comment type="caution">
    <text evidence="6">The sequence shown here is derived from an EMBL/GenBank/DDBJ whole genome shotgun (WGS) entry which is preliminary data.</text>
</comment>
<feature type="region of interest" description="Disordered" evidence="5">
    <location>
        <begin position="1"/>
        <end position="117"/>
    </location>
</feature>
<keyword evidence="7" id="KW-1185">Reference proteome</keyword>
<evidence type="ECO:0000313" key="7">
    <source>
        <dbReference type="Proteomes" id="UP000274822"/>
    </source>
</evidence>
<evidence type="ECO:0000256" key="3">
    <source>
        <dbReference type="ARBA" id="ARBA00022729"/>
    </source>
</evidence>
<comment type="similarity">
    <text evidence="4">Belongs to the EXORDIUM family.</text>
</comment>
<dbReference type="PANTHER" id="PTHR31279:SF58">
    <property type="entry name" value="PROTEIN EXORDIUM-LIKE 2"/>
    <property type="match status" value="1"/>
</dbReference>